<dbReference type="EMBL" id="JAWDGP010006562">
    <property type="protein sequence ID" value="KAK3738911.1"/>
    <property type="molecule type" value="Genomic_DNA"/>
</dbReference>
<reference evidence="3" key="1">
    <citation type="journal article" date="2023" name="G3 (Bethesda)">
        <title>A reference genome for the long-term kleptoplast-retaining sea slug Elysia crispata morphotype clarki.</title>
        <authorList>
            <person name="Eastman K.E."/>
            <person name="Pendleton A.L."/>
            <person name="Shaikh M.A."/>
            <person name="Suttiyut T."/>
            <person name="Ogas R."/>
            <person name="Tomko P."/>
            <person name="Gavelis G."/>
            <person name="Widhalm J.R."/>
            <person name="Wisecaver J.H."/>
        </authorList>
    </citation>
    <scope>NUCLEOTIDE SEQUENCE</scope>
    <source>
        <strain evidence="3">ECLA1</strain>
    </source>
</reference>
<feature type="region of interest" description="Disordered" evidence="2">
    <location>
        <begin position="368"/>
        <end position="406"/>
    </location>
</feature>
<evidence type="ECO:0000256" key="1">
    <source>
        <dbReference type="SAM" id="Coils"/>
    </source>
</evidence>
<keyword evidence="4" id="KW-1185">Reference proteome</keyword>
<dbReference type="Proteomes" id="UP001283361">
    <property type="component" value="Unassembled WGS sequence"/>
</dbReference>
<feature type="region of interest" description="Disordered" evidence="2">
    <location>
        <begin position="1956"/>
        <end position="2011"/>
    </location>
</feature>
<evidence type="ECO:0000256" key="2">
    <source>
        <dbReference type="SAM" id="MobiDB-lite"/>
    </source>
</evidence>
<evidence type="ECO:0000313" key="4">
    <source>
        <dbReference type="Proteomes" id="UP001283361"/>
    </source>
</evidence>
<comment type="caution">
    <text evidence="3">The sequence shown here is derived from an EMBL/GenBank/DDBJ whole genome shotgun (WGS) entry which is preliminary data.</text>
</comment>
<feature type="compositionally biased region" description="Low complexity" evidence="2">
    <location>
        <begin position="395"/>
        <end position="406"/>
    </location>
</feature>
<name>A0AAE1CVH2_9GAST</name>
<sequence length="2053" mass="225857">MTKLCERKSSVAEEAEEEAQKECKYPFESLTKPSVKQAPDYIYDVHDIVHNLKSANAEFRVHTRSAFHRYETMSQESQPRNFDILPSKIDKAASSKALVLNGQGKNNNDEGKSSINASKLLGNFSQESKQISAVANDNITFKPGSVPVADRNKSANDSSKETVINVKSGKVFNYTHPSTKTVTYAPQQIGNARMAQECRPQLRKLSLTCYDRSSLTAGDSSTDVKKSDVAMVPVTAINNSQQTGAHSSFITTDASKTVRVVVREGQLPSLFKIRPVGYTSEITHYSKGVFGNSSSFSEIKAEPIPQPSDDRRLAPLTSSSQNFSNLASVNSSIVHPFYVQSRSKASSAIYEVAGPNALLYQSPALSLTKNKSGEDKSKSGMASLKGNAEKQQIMSPSQSCSSLLSTPSSPSFTSGAILCQIAPKQQQFSKAKLQPSVSKIRKTSDSTTPTPTTQQSSLPNLAPQVSLLPNDYVMRTNSAHTGSGIYLSPRASPYYSLPFPTGLKTVLASGTAQIVDENKPHNSLPNTTKCSSTFSQVSSQIVSKNTVLSHASAVAVEALPATSSFTESNQVVGVDMTQLPVLPVCTLISFQPGSSFLSEHSTETLPRVESSHGVQFITPNTIKAANSQIVERENEHSTLLHTTIGDAHTVNSRATKTSSLVVKNSERLLTRPIEPKLTANVLPLHIFSKQKPKNSNLTNVTTHNIESQQNAQCVKDNLQGPVKKLVISKELFFNLNKHVQKVRVIPEGVSNMTTKCSPDYSTTFLSVPGQNSNPSTLSLEKQNILHNKDFRTKSQAQSSLITSKKTRLSTASIPRRSYLKMLRDDLPKEKGSISLISNRNVSVKKCLKPKSPLSSLSQGTTVSPVFVTSTLRTASGPVTVKVRAPDPYDDAGASVDAKKVSVCKKIQSNPNTLQQTQSETKRNSHCSEIKISSLEKSQEGVSVLKLPASVSKDSGTYDSFVFLSPKENRPEESYSSDSDSDFLHDSEEQDLQVLGQLLQQDRKATSVAEISETCLTNSNFSLFLNDMGSNSALSSLPTKKIEPLIDATDKEYKTAHSCAKSNSSLKNTLVDFEKKTLFKIHESSDTEGLKIESVFSLNQASTSRAEITTNFDRGEHSTCAEPLTESDSKYSSLLHLNNNIAVSRWKNAVKTCFCVLERLSETDIERLISGSIDCQRESVSQCSEHCRKRILKIMCSLNLLPCKSKLFFTRSEEEHGKSINNPKPDQETDNDLRVVNQKQLLRKKLKIAQERLTEYLKSKSMLKSENATLTNISSKEDGHVITGTQMNSTEVPAAEKAPVLETKSVLHNHRTPTKSVIKGLNIQKKQARFQSLKNSSSQLSTFRQTMFKLRKQVEFRRKQMYRQKYETSKGLISAYPNVCAALSRKSCQLENRKAFGKRRKFRRGAAKLVSKKVLQLKCQGEIAKESVLSRLSQPIIAQLLPPSLVSTQVTPSSECNQTGITNGEGPKHNIKLTAKTRLPPALPERNIQQDFASAHTTQWSVKIAEALKSLHSYLKTTGRQLIGTETQHFLLRIGKQHVLVSVPPTEATLNDPTHNDKRVKLTTNAGAIASKSSPSFEAKCKDNVELPLAKTAEKRKAESLSSSSNPQAAGNCSESKTLRIGKTSLVTTDKSTTQSLSQRMVIHKNKTQIKQSASRYQTFKKLVIETEKDSRDHGNSNKQLKNNALSSAHQSHLLLSQRPTLSSSTQEKNSVPNRLSVITRNEVGSRTTASLNSSHEEKRTRIYADPCSILSHLPLDSSLLPIPRRNVQKRFAEGERASRRAMLEKKYPLPPGVIIKVELDRFSGAVDTCGTSELFHSSAVGKDGTMRLNSVVSNEGCEEQAIDDRDCNVVLALKCPSQCKKSFKSVLDKCTESEFEGKGELTNSVGTGSHPFTRYSPDGPPPLIAEAPTMTGSRKRPRKSRLVPLIDYSIPVNQYERPPILQPMCDPTPIIHPIQVSTSDEDICENPSASSLDMRESENLSKKQRLDSDSRLTTSASTSSNSPNSIGLAHTSNRGFRATEVSVSKNIRIQRLKELLKKKEQEIESIRKKQDRK</sequence>
<feature type="region of interest" description="Disordered" evidence="2">
    <location>
        <begin position="430"/>
        <end position="462"/>
    </location>
</feature>
<protein>
    <submittedName>
        <fullName evidence="3">Uncharacterized protein</fullName>
    </submittedName>
</protein>
<feature type="coiled-coil region" evidence="1">
    <location>
        <begin position="2022"/>
        <end position="2052"/>
    </location>
</feature>
<evidence type="ECO:0000313" key="3">
    <source>
        <dbReference type="EMBL" id="KAK3738911.1"/>
    </source>
</evidence>
<feature type="compositionally biased region" description="Low complexity" evidence="2">
    <location>
        <begin position="1991"/>
        <end position="2005"/>
    </location>
</feature>
<feature type="compositionally biased region" description="Low complexity" evidence="2">
    <location>
        <begin position="445"/>
        <end position="457"/>
    </location>
</feature>
<feature type="compositionally biased region" description="Basic and acidic residues" evidence="2">
    <location>
        <begin position="1973"/>
        <end position="1990"/>
    </location>
</feature>
<accession>A0AAE1CVH2</accession>
<feature type="region of interest" description="Disordered" evidence="2">
    <location>
        <begin position="1879"/>
        <end position="1918"/>
    </location>
</feature>
<feature type="region of interest" description="Disordered" evidence="2">
    <location>
        <begin position="1595"/>
        <end position="1616"/>
    </location>
</feature>
<organism evidence="3 4">
    <name type="scientific">Elysia crispata</name>
    <name type="common">lettuce slug</name>
    <dbReference type="NCBI Taxonomy" id="231223"/>
    <lineage>
        <taxon>Eukaryota</taxon>
        <taxon>Metazoa</taxon>
        <taxon>Spiralia</taxon>
        <taxon>Lophotrochozoa</taxon>
        <taxon>Mollusca</taxon>
        <taxon>Gastropoda</taxon>
        <taxon>Heterobranchia</taxon>
        <taxon>Euthyneura</taxon>
        <taxon>Panpulmonata</taxon>
        <taxon>Sacoglossa</taxon>
        <taxon>Placobranchoidea</taxon>
        <taxon>Plakobranchidae</taxon>
        <taxon>Elysia</taxon>
    </lineage>
</organism>
<keyword evidence="1" id="KW-0175">Coiled coil</keyword>
<gene>
    <name evidence="3" type="ORF">RRG08_006479</name>
</gene>
<proteinExistence type="predicted"/>
<feature type="compositionally biased region" description="Polar residues" evidence="2">
    <location>
        <begin position="1599"/>
        <end position="1615"/>
    </location>
</feature>